<dbReference type="PANTHER" id="PTHR34301:SF8">
    <property type="entry name" value="ATPASE DOMAIN-CONTAINING PROTEIN"/>
    <property type="match status" value="1"/>
</dbReference>
<reference evidence="2" key="1">
    <citation type="journal article" date="2019" name="Int. J. Syst. Evol. Microbiol.">
        <title>The Global Catalogue of Microorganisms (GCM) 10K type strain sequencing project: providing services to taxonomists for standard genome sequencing and annotation.</title>
        <authorList>
            <consortium name="The Broad Institute Genomics Platform"/>
            <consortium name="The Broad Institute Genome Sequencing Center for Infectious Disease"/>
            <person name="Wu L."/>
            <person name="Ma J."/>
        </authorList>
    </citation>
    <scope>NUCLEOTIDE SEQUENCE [LARGE SCALE GENOMIC DNA]</scope>
    <source>
        <strain evidence="2">JCM 18715</strain>
    </source>
</reference>
<dbReference type="RefSeq" id="WP_345532584.1">
    <property type="nucleotide sequence ID" value="NZ_BAABLD010000008.1"/>
</dbReference>
<accession>A0ABP9QMQ1</accession>
<proteinExistence type="predicted"/>
<dbReference type="Proteomes" id="UP001500547">
    <property type="component" value="Unassembled WGS sequence"/>
</dbReference>
<protein>
    <recommendedName>
        <fullName evidence="3">ATP-binding protein</fullName>
    </recommendedName>
</protein>
<sequence length="400" mass="43836">MISFPRTALADELARALQGKASFSDAHNGMFLAAPRRTGKTTFLRGDLLPALERAGVVPVYVDLWADVARDPGVLIAEAIGRALQPHLGRVAKLAKGAGLEKLSLAGWLQVDTSKIGKLDGLTLVDALRALHETAEKPVALVIDEAQHALTSEAGENAMTALKSARDQLNRPGEVNLMLVMSGSDRDKLLRLVNSSGAPFYGSQIQRMPLLDQAFIDFIGELVEKQRPDLAPVDRDCLHKAFEGFGSRPQFFMEALGQVLSPLASISGRFELAMLEAALQRQRDDEAQMESDYLGLKPLEQAVLWRMLELGPRFRPYDAEALKFYQFQTGKAASAAKVQNALESLRQRMPALVWKSARGEYAVEDAAMHRWFEARKTANNWPPRSLQSDLAFGGDAAGSD</sequence>
<name>A0ABP9QMQ1_9RHOO</name>
<dbReference type="InterPro" id="IPR027417">
    <property type="entry name" value="P-loop_NTPase"/>
</dbReference>
<keyword evidence="2" id="KW-1185">Reference proteome</keyword>
<dbReference type="EMBL" id="BAABLD010000008">
    <property type="protein sequence ID" value="GAA5164349.1"/>
    <property type="molecule type" value="Genomic_DNA"/>
</dbReference>
<comment type="caution">
    <text evidence="1">The sequence shown here is derived from an EMBL/GenBank/DDBJ whole genome shotgun (WGS) entry which is preliminary data.</text>
</comment>
<evidence type="ECO:0008006" key="3">
    <source>
        <dbReference type="Google" id="ProtNLM"/>
    </source>
</evidence>
<dbReference type="Gene3D" id="3.40.50.300">
    <property type="entry name" value="P-loop containing nucleotide triphosphate hydrolases"/>
    <property type="match status" value="1"/>
</dbReference>
<organism evidence="1 2">
    <name type="scientific">Viridibacterium curvum</name>
    <dbReference type="NCBI Taxonomy" id="1101404"/>
    <lineage>
        <taxon>Bacteria</taxon>
        <taxon>Pseudomonadati</taxon>
        <taxon>Pseudomonadota</taxon>
        <taxon>Betaproteobacteria</taxon>
        <taxon>Rhodocyclales</taxon>
        <taxon>Rhodocyclaceae</taxon>
        <taxon>Viridibacterium</taxon>
    </lineage>
</organism>
<gene>
    <name evidence="1" type="ORF">GCM10025770_18050</name>
</gene>
<dbReference type="PANTHER" id="PTHR34301">
    <property type="entry name" value="DNA-BINDING PROTEIN-RELATED"/>
    <property type="match status" value="1"/>
</dbReference>
<dbReference type="SUPFAM" id="SSF52540">
    <property type="entry name" value="P-loop containing nucleoside triphosphate hydrolases"/>
    <property type="match status" value="1"/>
</dbReference>
<evidence type="ECO:0000313" key="2">
    <source>
        <dbReference type="Proteomes" id="UP001500547"/>
    </source>
</evidence>
<evidence type="ECO:0000313" key="1">
    <source>
        <dbReference type="EMBL" id="GAA5164349.1"/>
    </source>
</evidence>